<dbReference type="PANTHER" id="PTHR48207">
    <property type="entry name" value="SUCCINATE--HYDROXYMETHYLGLUTARATE COA-TRANSFERASE"/>
    <property type="match status" value="1"/>
</dbReference>
<dbReference type="OrthoDB" id="9797653at2"/>
<dbReference type="InterPro" id="IPR023606">
    <property type="entry name" value="CoA-Trfase_III_dom_1_sf"/>
</dbReference>
<dbReference type="InterPro" id="IPR044855">
    <property type="entry name" value="CoA-Trfase_III_dom3_sf"/>
</dbReference>
<keyword evidence="3" id="KW-1185">Reference proteome</keyword>
<dbReference type="RefSeq" id="WP_108432335.1">
    <property type="nucleotide sequence ID" value="NZ_CP026947.1"/>
</dbReference>
<dbReference type="Gene3D" id="3.30.1540.10">
    <property type="entry name" value="formyl-coa transferase, domain 3"/>
    <property type="match status" value="1"/>
</dbReference>
<dbReference type="SUPFAM" id="SSF89796">
    <property type="entry name" value="CoA-transferase family III (CaiB/BaiF)"/>
    <property type="match status" value="1"/>
</dbReference>
<dbReference type="Gene3D" id="3.40.50.10540">
    <property type="entry name" value="Crotonobetainyl-coa:carnitine coa-transferase, domain 1"/>
    <property type="match status" value="1"/>
</dbReference>
<evidence type="ECO:0000313" key="3">
    <source>
        <dbReference type="Proteomes" id="UP000244989"/>
    </source>
</evidence>
<protein>
    <submittedName>
        <fullName evidence="2">CoA transferase</fullName>
    </submittedName>
</protein>
<dbReference type="EMBL" id="QEEZ01000005">
    <property type="protein sequence ID" value="PWC02212.1"/>
    <property type="molecule type" value="Genomic_DNA"/>
</dbReference>
<sequence length="401" mass="42774">MGHSLTRARDAASPPPGPLDGIVVVDFSRVLAGPYCTMILADLGATVIKIESARGDDTRQWMPPSVDAISSYYLSINRNKQSICLNLKDDKDLQTAYDIVDRADVLVENFKPGGLKKFGLDVSQTSERWPNLIHASITGFGTRGGAGMPGYDLLVQALSGFMHVTGEPSGGPQRAGFAIFDVFTGLHAAVGILAALHERGLTQKHAGQSVEVNLLSSALSAMVNQTAAYTAAGYEPMRMGNEHPSLFPYGPFAAKDGEIVICCGNDTQFATLMAALGTPELASDERYTSMELRNAHREALRASIEESLAAKTVEEWFAELSDVGICCAPILTVGGGIDYATELGLEPVWSSEEPGAYPTVANPITFGRTPAAYRLAPPALNADNAAICDWIATTPRKDHTQ</sequence>
<dbReference type="InterPro" id="IPR003673">
    <property type="entry name" value="CoA-Trfase_fam_III"/>
</dbReference>
<dbReference type="InterPro" id="IPR050483">
    <property type="entry name" value="CoA-transferase_III_domain"/>
</dbReference>
<dbReference type="PANTHER" id="PTHR48207:SF3">
    <property type="entry name" value="SUCCINATE--HYDROXYMETHYLGLUTARATE COA-TRANSFERASE"/>
    <property type="match status" value="1"/>
</dbReference>
<dbReference type="AlphaFoldDB" id="A0A2U1T8A1"/>
<reference evidence="3" key="1">
    <citation type="submission" date="2018-04" db="EMBL/GenBank/DDBJ databases">
        <authorList>
            <person name="Liu S."/>
            <person name="Wang Z."/>
            <person name="Li J."/>
        </authorList>
    </citation>
    <scope>NUCLEOTIDE SEQUENCE [LARGE SCALE GENOMIC DNA]</scope>
    <source>
        <strain evidence="3">2189</strain>
    </source>
</reference>
<dbReference type="GO" id="GO:0008410">
    <property type="term" value="F:CoA-transferase activity"/>
    <property type="evidence" value="ECO:0007669"/>
    <property type="project" value="TreeGrafter"/>
</dbReference>
<evidence type="ECO:0000313" key="2">
    <source>
        <dbReference type="EMBL" id="PWC02212.1"/>
    </source>
</evidence>
<comment type="caution">
    <text evidence="2">The sequence shown here is derived from an EMBL/GenBank/DDBJ whole genome shotgun (WGS) entry which is preliminary data.</text>
</comment>
<organism evidence="2 3">
    <name type="scientific">Corynebacterium yudongzhengii</name>
    <dbReference type="NCBI Taxonomy" id="2080740"/>
    <lineage>
        <taxon>Bacteria</taxon>
        <taxon>Bacillati</taxon>
        <taxon>Actinomycetota</taxon>
        <taxon>Actinomycetes</taxon>
        <taxon>Mycobacteriales</taxon>
        <taxon>Corynebacteriaceae</taxon>
        <taxon>Corynebacterium</taxon>
    </lineage>
</organism>
<gene>
    <name evidence="2" type="ORF">DF222_03785</name>
</gene>
<dbReference type="KEGG" id="cyz:C3B44_10610"/>
<dbReference type="Pfam" id="PF02515">
    <property type="entry name" value="CoA_transf_3"/>
    <property type="match status" value="1"/>
</dbReference>
<name>A0A2U1T8A1_9CORY</name>
<dbReference type="Proteomes" id="UP000244989">
    <property type="component" value="Unassembled WGS sequence"/>
</dbReference>
<accession>A0A2U1T8A1</accession>
<evidence type="ECO:0000256" key="1">
    <source>
        <dbReference type="ARBA" id="ARBA00022679"/>
    </source>
</evidence>
<keyword evidence="1 2" id="KW-0808">Transferase</keyword>
<proteinExistence type="predicted"/>